<accession>A0A2S6GZ03</accession>
<evidence type="ECO:0000313" key="2">
    <source>
        <dbReference type="Proteomes" id="UP000239203"/>
    </source>
</evidence>
<dbReference type="Proteomes" id="UP000239203">
    <property type="component" value="Unassembled WGS sequence"/>
</dbReference>
<organism evidence="1 2">
    <name type="scientific">Actinokineospora auranticolor</name>
    <dbReference type="NCBI Taxonomy" id="155976"/>
    <lineage>
        <taxon>Bacteria</taxon>
        <taxon>Bacillati</taxon>
        <taxon>Actinomycetota</taxon>
        <taxon>Actinomycetes</taxon>
        <taxon>Pseudonocardiales</taxon>
        <taxon>Pseudonocardiaceae</taxon>
        <taxon>Actinokineospora</taxon>
    </lineage>
</organism>
<proteinExistence type="predicted"/>
<dbReference type="RefSeq" id="WP_104477386.1">
    <property type="nucleotide sequence ID" value="NZ_CP154825.1"/>
</dbReference>
<dbReference type="AlphaFoldDB" id="A0A2S6GZ03"/>
<dbReference type="EMBL" id="PTIX01000002">
    <property type="protein sequence ID" value="PPK70438.1"/>
    <property type="molecule type" value="Genomic_DNA"/>
</dbReference>
<protein>
    <submittedName>
        <fullName evidence="1">Uncharacterized protein</fullName>
    </submittedName>
</protein>
<name>A0A2S6GZ03_9PSEU</name>
<comment type="caution">
    <text evidence="1">The sequence shown here is derived from an EMBL/GenBank/DDBJ whole genome shotgun (WGS) entry which is preliminary data.</text>
</comment>
<keyword evidence="2" id="KW-1185">Reference proteome</keyword>
<sequence length="325" mass="35445">MPFSSTEFAAELRRLRRGRGVQGPRIGDEVGPALRALCAITPHDSHAAIREKLGARIAHLGAALPHDLRIAVGTALALDPGSSAKFLNDRMRALADRFDRDVRTVRRRIDEALDLLAEHAALHQAPDLAQPTGPAAPRPGTGPWRVERLEAVVRLDAGAPECIERRTIVAERDLGDRIVVPVSPRSVDPGSTAPVRSYFGAELLDTVPRADGGCLLELRLPTPLTAGQRHEYGLVVDMPRAAPPPHYMYLPEQRCDSFDLRVRFPQAPVPTAVSLVRGARDLDSTDTEDAEATTVDAVREVHARFDNLTSGLAYGLRWRYANLSA</sequence>
<gene>
    <name evidence="1" type="ORF">CLV40_102353</name>
</gene>
<evidence type="ECO:0000313" key="1">
    <source>
        <dbReference type="EMBL" id="PPK70438.1"/>
    </source>
</evidence>
<reference evidence="1 2" key="1">
    <citation type="submission" date="2018-02" db="EMBL/GenBank/DDBJ databases">
        <title>Genomic Encyclopedia of Archaeal and Bacterial Type Strains, Phase II (KMG-II): from individual species to whole genera.</title>
        <authorList>
            <person name="Goeker M."/>
        </authorList>
    </citation>
    <scope>NUCLEOTIDE SEQUENCE [LARGE SCALE GENOMIC DNA]</scope>
    <source>
        <strain evidence="1 2">YU 961-1</strain>
    </source>
</reference>